<name>A0ACC1NTZ9_9PEZI</name>
<keyword evidence="2" id="KW-1185">Reference proteome</keyword>
<accession>A0ACC1NTZ9</accession>
<evidence type="ECO:0000313" key="1">
    <source>
        <dbReference type="EMBL" id="KAJ2981956.1"/>
    </source>
</evidence>
<dbReference type="Proteomes" id="UP001143856">
    <property type="component" value="Unassembled WGS sequence"/>
</dbReference>
<evidence type="ECO:0000313" key="2">
    <source>
        <dbReference type="Proteomes" id="UP001143856"/>
    </source>
</evidence>
<organism evidence="1 2">
    <name type="scientific">Xylaria curta</name>
    <dbReference type="NCBI Taxonomy" id="42375"/>
    <lineage>
        <taxon>Eukaryota</taxon>
        <taxon>Fungi</taxon>
        <taxon>Dikarya</taxon>
        <taxon>Ascomycota</taxon>
        <taxon>Pezizomycotina</taxon>
        <taxon>Sordariomycetes</taxon>
        <taxon>Xylariomycetidae</taxon>
        <taxon>Xylariales</taxon>
        <taxon>Xylariaceae</taxon>
        <taxon>Xylaria</taxon>
    </lineage>
</organism>
<comment type="caution">
    <text evidence="1">The sequence shown here is derived from an EMBL/GenBank/DDBJ whole genome shotgun (WGS) entry which is preliminary data.</text>
</comment>
<gene>
    <name evidence="1" type="ORF">NUW58_g6556</name>
</gene>
<proteinExistence type="predicted"/>
<protein>
    <submittedName>
        <fullName evidence="1">Uncharacterized protein</fullName>
    </submittedName>
</protein>
<sequence length="232" mass="24904">MLDPLIAALVPIRRMHLSRLRLNGTEWFSAPSAGGLRERSQLQTRLEVANLGTCSDPRNTCVAQALARPIGRSLLRETGSSRPRYFTTTSHWRLASPSKSPQEQGAPSATATAPIPTEATEAQFDDAPPSPQSPSREASAEARPLLRSSLPPPRHSGRDGRADDHCAARAAGRRVRERRAPEAQDPGAGRGASDRAGAVGRRIVDVVGRVRRDLRGADGRAPAGGYRTQRCG</sequence>
<dbReference type="EMBL" id="JAPDGR010001505">
    <property type="protein sequence ID" value="KAJ2981956.1"/>
    <property type="molecule type" value="Genomic_DNA"/>
</dbReference>
<reference evidence="1" key="1">
    <citation type="submission" date="2022-10" db="EMBL/GenBank/DDBJ databases">
        <title>Genome Sequence of Xylaria curta.</title>
        <authorList>
            <person name="Buettner E."/>
        </authorList>
    </citation>
    <scope>NUCLEOTIDE SEQUENCE</scope>
    <source>
        <strain evidence="1">Babe10</strain>
    </source>
</reference>